<dbReference type="Pfam" id="PF13561">
    <property type="entry name" value="adh_short_C2"/>
    <property type="match status" value="1"/>
</dbReference>
<dbReference type="InterPro" id="IPR002347">
    <property type="entry name" value="SDR_fam"/>
</dbReference>
<comment type="caution">
    <text evidence="2">The sequence shown here is derived from an EMBL/GenBank/DDBJ whole genome shotgun (WGS) entry which is preliminary data.</text>
</comment>
<dbReference type="PRINTS" id="PR00080">
    <property type="entry name" value="SDRFAMILY"/>
</dbReference>
<dbReference type="SUPFAM" id="SSF51735">
    <property type="entry name" value="NAD(P)-binding Rossmann-fold domains"/>
    <property type="match status" value="1"/>
</dbReference>
<reference evidence="2 3" key="1">
    <citation type="submission" date="2018-12" db="EMBL/GenBank/DDBJ databases">
        <title>The whole draft genome of Aquabacterium sp. SJQ9.</title>
        <authorList>
            <person name="Sun L."/>
            <person name="Gao X."/>
            <person name="Chen W."/>
            <person name="Huang K."/>
        </authorList>
    </citation>
    <scope>NUCLEOTIDE SEQUENCE [LARGE SCALE GENOMIC DNA]</scope>
    <source>
        <strain evidence="2 3">SJQ9</strain>
    </source>
</reference>
<dbReference type="FunFam" id="3.40.50.720:FF:000084">
    <property type="entry name" value="Short-chain dehydrogenase reductase"/>
    <property type="match status" value="1"/>
</dbReference>
<accession>A0A3R8YMH6</accession>
<evidence type="ECO:0000256" key="1">
    <source>
        <dbReference type="ARBA" id="ARBA00006484"/>
    </source>
</evidence>
<organism evidence="2 3">
    <name type="scientific">Aquabacterium soli</name>
    <dbReference type="NCBI Taxonomy" id="2493092"/>
    <lineage>
        <taxon>Bacteria</taxon>
        <taxon>Pseudomonadati</taxon>
        <taxon>Pseudomonadota</taxon>
        <taxon>Betaproteobacteria</taxon>
        <taxon>Burkholderiales</taxon>
        <taxon>Aquabacterium</taxon>
    </lineage>
</organism>
<proteinExistence type="inferred from homology"/>
<dbReference type="PANTHER" id="PTHR42760:SF40">
    <property type="entry name" value="3-OXOACYL-[ACYL-CARRIER-PROTEIN] REDUCTASE, CHLOROPLASTIC"/>
    <property type="match status" value="1"/>
</dbReference>
<dbReference type="PANTHER" id="PTHR42760">
    <property type="entry name" value="SHORT-CHAIN DEHYDROGENASES/REDUCTASES FAMILY MEMBER"/>
    <property type="match status" value="1"/>
</dbReference>
<evidence type="ECO:0000313" key="3">
    <source>
        <dbReference type="Proteomes" id="UP000269265"/>
    </source>
</evidence>
<gene>
    <name evidence="2" type="ORF">EIP75_13905</name>
</gene>
<protein>
    <submittedName>
        <fullName evidence="2">SDR family oxidoreductase</fullName>
    </submittedName>
</protein>
<dbReference type="NCBIfam" id="NF004778">
    <property type="entry name" value="PRK06124.1"/>
    <property type="match status" value="1"/>
</dbReference>
<comment type="similarity">
    <text evidence="1">Belongs to the short-chain dehydrogenases/reductases (SDR) family.</text>
</comment>
<evidence type="ECO:0000313" key="2">
    <source>
        <dbReference type="EMBL" id="RRS03792.1"/>
    </source>
</evidence>
<dbReference type="Gene3D" id="3.40.50.720">
    <property type="entry name" value="NAD(P)-binding Rossmann-like Domain"/>
    <property type="match status" value="1"/>
</dbReference>
<dbReference type="InterPro" id="IPR036291">
    <property type="entry name" value="NAD(P)-bd_dom_sf"/>
</dbReference>
<dbReference type="OrthoDB" id="8653364at2"/>
<dbReference type="GO" id="GO:0030497">
    <property type="term" value="P:fatty acid elongation"/>
    <property type="evidence" value="ECO:0007669"/>
    <property type="project" value="TreeGrafter"/>
</dbReference>
<sequence>MSSPQSPFRLDGRVALVTGGARGLGLSMAHALAQAGATVWINGRDAHAAQAAALAVAQNLPQASPAPRALPFDIADEAARAQALAHIEATHGALHILVNNVGQRDRRPLQAFSPADILRLLDTNLVAPLLLARDAARLMPDGIQSPALGGRIINITSIAGPISRAGDAAYTVAKGGLDAATRALAAEFGPRGITVNAVAPGYFATEANAAMAADQDVADWLARRTSLGRWGQPQEVAGAVVFLASGAASYITGQTLAVDGGYLAHF</sequence>
<name>A0A3R8YMH6_9BURK</name>
<dbReference type="PRINTS" id="PR00081">
    <property type="entry name" value="GDHRDH"/>
</dbReference>
<dbReference type="GO" id="GO:0016616">
    <property type="term" value="F:oxidoreductase activity, acting on the CH-OH group of donors, NAD or NADP as acceptor"/>
    <property type="evidence" value="ECO:0007669"/>
    <property type="project" value="TreeGrafter"/>
</dbReference>
<keyword evidence="3" id="KW-1185">Reference proteome</keyword>
<dbReference type="EMBL" id="RSED01000010">
    <property type="protein sequence ID" value="RRS03792.1"/>
    <property type="molecule type" value="Genomic_DNA"/>
</dbReference>
<dbReference type="AlphaFoldDB" id="A0A3R8YMH6"/>
<dbReference type="Proteomes" id="UP000269265">
    <property type="component" value="Unassembled WGS sequence"/>
</dbReference>